<dbReference type="AlphaFoldDB" id="A0A9P7R263"/>
<keyword evidence="3" id="KW-1185">Reference proteome</keyword>
<protein>
    <submittedName>
        <fullName evidence="2">Uncharacterized protein</fullName>
    </submittedName>
</protein>
<evidence type="ECO:0000313" key="2">
    <source>
        <dbReference type="EMBL" id="KAG7047128.1"/>
    </source>
</evidence>
<dbReference type="Proteomes" id="UP000699042">
    <property type="component" value="Unassembled WGS sequence"/>
</dbReference>
<feature type="non-terminal residue" evidence="2">
    <location>
        <position position="1"/>
    </location>
</feature>
<reference evidence="2" key="1">
    <citation type="submission" date="2021-05" db="EMBL/GenBank/DDBJ databases">
        <title>Comparative genomics of three Colletotrichum scovillei strains and genetic complementation revealed genes involved fungal growth and virulence on chili pepper.</title>
        <authorList>
            <person name="Hsieh D.-K."/>
            <person name="Chuang S.-C."/>
            <person name="Chen C.-Y."/>
            <person name="Chao Y.-T."/>
            <person name="Lu M.-Y.J."/>
            <person name="Lee M.-H."/>
            <person name="Shih M.-C."/>
        </authorList>
    </citation>
    <scope>NUCLEOTIDE SEQUENCE</scope>
    <source>
        <strain evidence="2">Coll-153</strain>
    </source>
</reference>
<comment type="caution">
    <text evidence="2">The sequence shown here is derived from an EMBL/GenBank/DDBJ whole genome shotgun (WGS) entry which is preliminary data.</text>
</comment>
<evidence type="ECO:0000256" key="1">
    <source>
        <dbReference type="SAM" id="MobiDB-lite"/>
    </source>
</evidence>
<dbReference type="EMBL" id="JAESDN010000008">
    <property type="protein sequence ID" value="KAG7047128.1"/>
    <property type="molecule type" value="Genomic_DNA"/>
</dbReference>
<sequence>RPSIIHTQDLSKSPFCQRPEASYTSTTTNNIRFTPAIRSLSKSSSSYRPNVTKPVGKTDTVGVADINLSPFLGNTKNTKEHRAPSKAYKY</sequence>
<organism evidence="2 3">
    <name type="scientific">Colletotrichum scovillei</name>
    <dbReference type="NCBI Taxonomy" id="1209932"/>
    <lineage>
        <taxon>Eukaryota</taxon>
        <taxon>Fungi</taxon>
        <taxon>Dikarya</taxon>
        <taxon>Ascomycota</taxon>
        <taxon>Pezizomycotina</taxon>
        <taxon>Sordariomycetes</taxon>
        <taxon>Hypocreomycetidae</taxon>
        <taxon>Glomerellales</taxon>
        <taxon>Glomerellaceae</taxon>
        <taxon>Colletotrichum</taxon>
        <taxon>Colletotrichum acutatum species complex</taxon>
    </lineage>
</organism>
<proteinExistence type="predicted"/>
<accession>A0A9P7R263</accession>
<feature type="non-terminal residue" evidence="2">
    <location>
        <position position="90"/>
    </location>
</feature>
<feature type="compositionally biased region" description="Polar residues" evidence="1">
    <location>
        <begin position="22"/>
        <end position="32"/>
    </location>
</feature>
<gene>
    <name evidence="2" type="ORF">JMJ77_015341</name>
</gene>
<feature type="compositionally biased region" description="Polar residues" evidence="1">
    <location>
        <begin position="1"/>
        <end position="11"/>
    </location>
</feature>
<feature type="region of interest" description="Disordered" evidence="1">
    <location>
        <begin position="1"/>
        <end position="90"/>
    </location>
</feature>
<evidence type="ECO:0000313" key="3">
    <source>
        <dbReference type="Proteomes" id="UP000699042"/>
    </source>
</evidence>
<name>A0A9P7R263_9PEZI</name>